<dbReference type="Proteomes" id="UP001056756">
    <property type="component" value="Chromosome"/>
</dbReference>
<dbReference type="SUPFAM" id="SSF53850">
    <property type="entry name" value="Periplasmic binding protein-like II"/>
    <property type="match status" value="1"/>
</dbReference>
<dbReference type="AlphaFoldDB" id="A0A9J6ZEK3"/>
<dbReference type="InterPro" id="IPR006059">
    <property type="entry name" value="SBP"/>
</dbReference>
<dbReference type="Pfam" id="PF01547">
    <property type="entry name" value="SBP_bac_1"/>
    <property type="match status" value="1"/>
</dbReference>
<dbReference type="KEGG" id="plig:NAG76_22765"/>
<proteinExistence type="predicted"/>
<dbReference type="PANTHER" id="PTHR43649:SF27">
    <property type="entry name" value="EXTRACELLULAR SOLUTE-BINDING PROTEIN FAMILY 1"/>
    <property type="match status" value="1"/>
</dbReference>
<evidence type="ECO:0000313" key="1">
    <source>
        <dbReference type="EMBL" id="URN94603.1"/>
    </source>
</evidence>
<reference evidence="1" key="1">
    <citation type="submission" date="2022-05" db="EMBL/GenBank/DDBJ databases">
        <title>Novel bacterial taxa in a minimal lignocellulolytic consortium and its capacity to transform plastics disclosed by genome-resolved metagenomics.</title>
        <authorList>
            <person name="Rodriguez C.A.D."/>
            <person name="Diaz-Garcia L."/>
            <person name="Herrera K."/>
            <person name="Tarazona N.A."/>
            <person name="Sproer C."/>
            <person name="Overmann J."/>
            <person name="Jimenez D.J."/>
        </authorList>
    </citation>
    <scope>NUCLEOTIDE SEQUENCE</scope>
    <source>
        <strain evidence="1">MAG5</strain>
    </source>
</reference>
<dbReference type="EMBL" id="CP097899">
    <property type="protein sequence ID" value="URN94603.1"/>
    <property type="molecule type" value="Genomic_DNA"/>
</dbReference>
<organism evidence="1 2">
    <name type="scientific">Candidatus Pristimantibacillus lignocellulolyticus</name>
    <dbReference type="NCBI Taxonomy" id="2994561"/>
    <lineage>
        <taxon>Bacteria</taxon>
        <taxon>Bacillati</taxon>
        <taxon>Bacillota</taxon>
        <taxon>Bacilli</taxon>
        <taxon>Bacillales</taxon>
        <taxon>Paenibacillaceae</taxon>
        <taxon>Candidatus Pristimantibacillus</taxon>
    </lineage>
</organism>
<dbReference type="Gene3D" id="2.60.120.260">
    <property type="entry name" value="Galactose-binding domain-like"/>
    <property type="match status" value="2"/>
</dbReference>
<sequence>MIRGKLQMKSRYVWSVLLLLVIATLTTGLISSQAKGTLRSGPYQANLTLKDFVIWEDKSVAEADLDPYYVNVLQGWEQQQLTSVTSRIEIDATTPSAQSSQTEIYKGSYGGKDNVLLWESKDTNWIEYEVDVPKDGLYELHALYYPIQGDNYTRPIVWDVKINGERPFREASSITLYRLWRDKSEILKNDDGDEIRPVAQDISDWSQWPFVDAGANYAKPLKWYFAKGKNTIRIEGYEPIALDKLYLEPPTVLPTYKEVTNEQEIEPLNEEIITLQAEQMVWKNDPSIVMMWDRDWSTVPRAKGRITYNTMGGVRWDWPNQEAAWQFEVAESGYYQIGMRALQERFSQKASFRRIQIDGKVPFEELLTYRFPYSSSWKGVVLEDNGGEPFNFYLEKGTHTLSIALTHSTISPIVRGIENLSALLREAEQDIRSLTGRQIDRNRTWKLDRDLPGLTDKLQLAQANLIVLADEMANVNGSKDSISEGFRASASDIEQLLKHADDIPYYVDEITSITEKINNFVVNLHKQPLQLDEIYIVPYGQSIPVMETSLGDKVVGQLANFGYSFNTRQSLDDMDEQELNVWVLRGRDYVTQLQDLVNEQFTPATGIKVKVNLLPTTQLLVLSNAAGLQPDVALGLNQDLPVDYAIRGSIYDLSKFEDFDDLYERYSPGSWQALYYDGGYYAIPETQSFQVLYYRKDIMRNLGLEIPETWGDVYDSLPTLQQNDMNFYINPNEFLPFIYQNGVDFYSADGLTTALDTPEGFKAFQQWTDLFNMYSLEKQVPSFYQHFRSGTMPIGISDYNMYIQLSAAAPELNGRWGMALIPGVEQEDGSITRWAGGQQTTGVIFEKSQKKNDAWTFMKWWVSTEAQQRYGSELEAINGVSFRWNTANIEAFTQLPWKKEDSNVILEQWSWYREKENPPGGYFLGRELNNAWVASVINGTNYRTALETTVLDINRELLRKQQEFGFVNEKGEIQKRFSFPQITDPWEGVNEYVQ</sequence>
<accession>A0A9J6ZEK3</accession>
<gene>
    <name evidence="1" type="ORF">NAG76_22765</name>
</gene>
<dbReference type="Gene3D" id="3.40.190.10">
    <property type="entry name" value="Periplasmic binding protein-like II"/>
    <property type="match status" value="1"/>
</dbReference>
<dbReference type="InterPro" id="IPR050490">
    <property type="entry name" value="Bact_solute-bd_prot1"/>
</dbReference>
<protein>
    <submittedName>
        <fullName evidence="1">Extracellular solute-binding protein</fullName>
    </submittedName>
</protein>
<dbReference type="PANTHER" id="PTHR43649">
    <property type="entry name" value="ARABINOSE-BINDING PROTEIN-RELATED"/>
    <property type="match status" value="1"/>
</dbReference>
<evidence type="ECO:0000313" key="2">
    <source>
        <dbReference type="Proteomes" id="UP001056756"/>
    </source>
</evidence>
<name>A0A9J6ZEK3_9BACL</name>